<reference evidence="1" key="2">
    <citation type="submission" date="2021-09" db="EMBL/GenBank/DDBJ databases">
        <authorList>
            <person name="Gilroy R."/>
        </authorList>
    </citation>
    <scope>NUCLEOTIDE SEQUENCE</scope>
    <source>
        <strain evidence="1">4100</strain>
    </source>
</reference>
<protein>
    <submittedName>
        <fullName evidence="1">Uncharacterized protein</fullName>
    </submittedName>
</protein>
<dbReference type="Proteomes" id="UP000711407">
    <property type="component" value="Unassembled WGS sequence"/>
</dbReference>
<evidence type="ECO:0000313" key="1">
    <source>
        <dbReference type="EMBL" id="HJE38274.1"/>
    </source>
</evidence>
<name>A0A4Q0U830_9BACT</name>
<dbReference type="AlphaFoldDB" id="A0A4Q0U830"/>
<reference evidence="1" key="1">
    <citation type="journal article" date="2021" name="PeerJ">
        <title>Extensive microbial diversity within the chicken gut microbiome revealed by metagenomics and culture.</title>
        <authorList>
            <person name="Gilroy R."/>
            <person name="Ravi A."/>
            <person name="Getino M."/>
            <person name="Pursley I."/>
            <person name="Horton D.L."/>
            <person name="Alikhan N.F."/>
            <person name="Baker D."/>
            <person name="Gharbi K."/>
            <person name="Hall N."/>
            <person name="Watson M."/>
            <person name="Adriaenssens E.M."/>
            <person name="Foster-Nyarko E."/>
            <person name="Jarju S."/>
            <person name="Secka A."/>
            <person name="Antonio M."/>
            <person name="Oren A."/>
            <person name="Chaudhuri R.R."/>
            <person name="La Ragione R."/>
            <person name="Hildebrand F."/>
            <person name="Pallen M.J."/>
        </authorList>
    </citation>
    <scope>NUCLEOTIDE SEQUENCE</scope>
    <source>
        <strain evidence="1">4100</strain>
    </source>
</reference>
<gene>
    <name evidence="1" type="ORF">K8V47_00700</name>
</gene>
<evidence type="ECO:0000313" key="2">
    <source>
        <dbReference type="Proteomes" id="UP000711407"/>
    </source>
</evidence>
<accession>A0A4Q0U830</accession>
<organism evidence="1 2">
    <name type="scientific">Candidatus Amulumruptor caecigallinarius</name>
    <dbReference type="NCBI Taxonomy" id="2109911"/>
    <lineage>
        <taxon>Bacteria</taxon>
        <taxon>Pseudomonadati</taxon>
        <taxon>Bacteroidota</taxon>
        <taxon>Bacteroidia</taxon>
        <taxon>Bacteroidales</taxon>
        <taxon>Muribaculaceae</taxon>
        <taxon>Candidatus Amulumruptor</taxon>
    </lineage>
</organism>
<sequence>MNKRTKRLWLRVSDDEMELIKRKSAKYDSVSSMIRTAVMELDDRTAAERLSMIDRLIGFFTAYDNRLSWAGSNLNQLTKRANESSKAGLLPSAFFSEILMPELQKLSADVAALQKSIDAAITKTISMKK</sequence>
<proteinExistence type="predicted"/>
<dbReference type="EMBL" id="DYXT01000006">
    <property type="protein sequence ID" value="HJE38274.1"/>
    <property type="molecule type" value="Genomic_DNA"/>
</dbReference>
<comment type="caution">
    <text evidence="1">The sequence shown here is derived from an EMBL/GenBank/DDBJ whole genome shotgun (WGS) entry which is preliminary data.</text>
</comment>